<reference evidence="5 6" key="1">
    <citation type="journal article" date="2014" name="ISME J.">
        <title>Candidatus Competibacter-lineage genomes retrieved from metagenomes reveal functional metabolic diversity.</title>
        <authorList>
            <person name="McIlroy S.J."/>
            <person name="Albertsen M."/>
            <person name="Andresen E.K."/>
            <person name="Saunders A.M."/>
            <person name="Kristiansen R."/>
            <person name="Stokholm-Bjerregaard M."/>
            <person name="Nielsen K.L."/>
            <person name="Nielsen P.H."/>
        </authorList>
    </citation>
    <scope>NUCLEOTIDE SEQUENCE [LARGE SCALE GENOMIC DNA]</scope>
    <source>
        <strain evidence="5 6">Run_B_J11</strain>
    </source>
</reference>
<feature type="domain" description="Proteinase inhibitor I42 chagasin" evidence="4">
    <location>
        <begin position="61"/>
        <end position="147"/>
    </location>
</feature>
<evidence type="ECO:0000259" key="4">
    <source>
        <dbReference type="Pfam" id="PF09394"/>
    </source>
</evidence>
<proteinExistence type="predicted"/>
<dbReference type="InterPro" id="IPR036331">
    <property type="entry name" value="Chagasin-like_sf"/>
</dbReference>
<dbReference type="Proteomes" id="UP000019184">
    <property type="component" value="Unassembled WGS sequence"/>
</dbReference>
<dbReference type="AlphaFoldDB" id="A0A7U7GBA4"/>
<comment type="caution">
    <text evidence="5">The sequence shown here is derived from an EMBL/GenBank/DDBJ whole genome shotgun (WGS) entry which is preliminary data.</text>
</comment>
<sequence>MSIIRNVLSSRSRLIPVALAALLAAGCSTAKSDPPVAAPAGSRENGMLILTQADNNRSAEVKRGEQITVRLPENPSTGFGWAIDESDRQRLALDSTAFAETTEAYVGARGQRSFTFTARQAGTVALKLKYWRFWEGDTSVTERYTVNLLIRD</sequence>
<name>A0A7U7GBA4_9GAMM</name>
<gene>
    <name evidence="5" type="ORF">BN874_2080005</name>
</gene>
<dbReference type="Gene3D" id="2.60.40.2020">
    <property type="match status" value="1"/>
</dbReference>
<dbReference type="SUPFAM" id="SSF141066">
    <property type="entry name" value="ICP-like"/>
    <property type="match status" value="1"/>
</dbReference>
<dbReference type="GO" id="GO:0004869">
    <property type="term" value="F:cysteine-type endopeptidase inhibitor activity"/>
    <property type="evidence" value="ECO:0007669"/>
    <property type="project" value="UniProtKB-KW"/>
</dbReference>
<dbReference type="InterPro" id="IPR052781">
    <property type="entry name" value="Cys_protease_inhibitor_I42"/>
</dbReference>
<dbReference type="PROSITE" id="PS51257">
    <property type="entry name" value="PROKAR_LIPOPROTEIN"/>
    <property type="match status" value="1"/>
</dbReference>
<dbReference type="OrthoDB" id="670336at2"/>
<feature type="chain" id="PRO_5030575686" evidence="3">
    <location>
        <begin position="31"/>
        <end position="152"/>
    </location>
</feature>
<evidence type="ECO:0000313" key="6">
    <source>
        <dbReference type="Proteomes" id="UP000019184"/>
    </source>
</evidence>
<evidence type="ECO:0000256" key="3">
    <source>
        <dbReference type="SAM" id="SignalP"/>
    </source>
</evidence>
<dbReference type="Pfam" id="PF09394">
    <property type="entry name" value="Inhibitor_I42"/>
    <property type="match status" value="1"/>
</dbReference>
<dbReference type="PANTHER" id="PTHR36530">
    <property type="entry name" value="INHIBITOR OF CYSTEINE PEPTIDASE"/>
    <property type="match status" value="1"/>
</dbReference>
<evidence type="ECO:0000313" key="5">
    <source>
        <dbReference type="EMBL" id="CDH45103.1"/>
    </source>
</evidence>
<keyword evidence="2" id="KW-0789">Thiol protease inhibitor</keyword>
<feature type="signal peptide" evidence="3">
    <location>
        <begin position="1"/>
        <end position="30"/>
    </location>
</feature>
<evidence type="ECO:0000256" key="2">
    <source>
        <dbReference type="ARBA" id="ARBA00022704"/>
    </source>
</evidence>
<dbReference type="RefSeq" id="WP_051497650.1">
    <property type="nucleotide sequence ID" value="NZ_CBTK010000122.1"/>
</dbReference>
<dbReference type="PANTHER" id="PTHR36530:SF1">
    <property type="entry name" value="AMOEBIASIN-1"/>
    <property type="match status" value="1"/>
</dbReference>
<protein>
    <submittedName>
        <fullName evidence="5">Genome sequencing data, contig C265</fullName>
    </submittedName>
</protein>
<dbReference type="EMBL" id="CBTK010000122">
    <property type="protein sequence ID" value="CDH45103.1"/>
    <property type="molecule type" value="Genomic_DNA"/>
</dbReference>
<keyword evidence="6" id="KW-1185">Reference proteome</keyword>
<keyword evidence="1" id="KW-0646">Protease inhibitor</keyword>
<keyword evidence="3" id="KW-0732">Signal</keyword>
<organism evidence="5 6">
    <name type="scientific">Candidatus Contendobacter odensis Run_B_J11</name>
    <dbReference type="NCBI Taxonomy" id="1400861"/>
    <lineage>
        <taxon>Bacteria</taxon>
        <taxon>Pseudomonadati</taxon>
        <taxon>Pseudomonadota</taxon>
        <taxon>Gammaproteobacteria</taxon>
        <taxon>Candidatus Competibacteraceae</taxon>
        <taxon>Candidatus Contendibacter</taxon>
    </lineage>
</organism>
<accession>A0A7U7GBA4</accession>
<dbReference type="InterPro" id="IPR018990">
    <property type="entry name" value="Prot_inh_I42_chagasin"/>
</dbReference>
<evidence type="ECO:0000256" key="1">
    <source>
        <dbReference type="ARBA" id="ARBA00022690"/>
    </source>
</evidence>